<evidence type="ECO:0000256" key="3">
    <source>
        <dbReference type="ARBA" id="ARBA00022603"/>
    </source>
</evidence>
<accession>A0A3P7LNP1</accession>
<evidence type="ECO:0000259" key="11">
    <source>
        <dbReference type="PROSITE" id="PS51684"/>
    </source>
</evidence>
<dbReference type="PROSITE" id="PS51684">
    <property type="entry name" value="SAM_MT_TRM5_TYW2"/>
    <property type="match status" value="1"/>
</dbReference>
<evidence type="ECO:0000256" key="1">
    <source>
        <dbReference type="ARBA" id="ARBA00009775"/>
    </source>
</evidence>
<evidence type="ECO:0000313" key="13">
    <source>
        <dbReference type="Proteomes" id="UP000270094"/>
    </source>
</evidence>
<protein>
    <recommendedName>
        <fullName evidence="11">SAM-dependent methyltransferase TRM5/TYW2-type domain-containing protein</fullName>
    </recommendedName>
</protein>
<evidence type="ECO:0000256" key="9">
    <source>
        <dbReference type="ARBA" id="ARBA00045951"/>
    </source>
</evidence>
<organism evidence="12 13">
    <name type="scientific">Strongylus vulgaris</name>
    <name type="common">Blood worm</name>
    <dbReference type="NCBI Taxonomy" id="40348"/>
    <lineage>
        <taxon>Eukaryota</taxon>
        <taxon>Metazoa</taxon>
        <taxon>Ecdysozoa</taxon>
        <taxon>Nematoda</taxon>
        <taxon>Chromadorea</taxon>
        <taxon>Rhabditida</taxon>
        <taxon>Rhabditina</taxon>
        <taxon>Rhabditomorpha</taxon>
        <taxon>Strongyloidea</taxon>
        <taxon>Strongylidae</taxon>
        <taxon>Strongylus</taxon>
    </lineage>
</organism>
<keyword evidence="2" id="KW-0963">Cytoplasm</keyword>
<dbReference type="InterPro" id="IPR030382">
    <property type="entry name" value="MeTrfase_TRM5/TYW2"/>
</dbReference>
<dbReference type="Gene3D" id="3.30.300.110">
    <property type="entry name" value="Met-10+ protein-like domains"/>
    <property type="match status" value="1"/>
</dbReference>
<dbReference type="FunFam" id="3.30.300.110:FF:000001">
    <property type="entry name" value="tRNA (guanine(37)-N1)-methyltransferase"/>
    <property type="match status" value="1"/>
</dbReference>
<evidence type="ECO:0000313" key="12">
    <source>
        <dbReference type="EMBL" id="VDM80752.1"/>
    </source>
</evidence>
<comment type="function">
    <text evidence="9">Involved in mitochondrial tRNA methylation. Specifically methylates the N1 position of guanosine-37 in various tRNAs. Methylation is not dependent on the nature of the nucleoside 5' of the target nucleoside. This is the first step in the biosynthesis of wybutosine (yW), a modified base adjacent to the anticodon of tRNAs and required for accurate decoding.</text>
</comment>
<keyword evidence="5" id="KW-0949">S-adenosyl-L-methionine</keyword>
<comment type="similarity">
    <text evidence="1">Belongs to the class I-like SAM-binding methyltransferase superfamily. TRM5/TYW2 family.</text>
</comment>
<dbReference type="AlphaFoldDB" id="A0A3P7LNP1"/>
<dbReference type="Pfam" id="PF25133">
    <property type="entry name" value="TYW2_N_2"/>
    <property type="match status" value="1"/>
</dbReference>
<dbReference type="SUPFAM" id="SSF53335">
    <property type="entry name" value="S-adenosyl-L-methionine-dependent methyltransferases"/>
    <property type="match status" value="1"/>
</dbReference>
<dbReference type="Pfam" id="PF02475">
    <property type="entry name" value="TRM5-TYW2_MTfase"/>
    <property type="match status" value="1"/>
</dbReference>
<keyword evidence="13" id="KW-1185">Reference proteome</keyword>
<feature type="non-terminal residue" evidence="12">
    <location>
        <position position="386"/>
    </location>
</feature>
<evidence type="ECO:0000256" key="7">
    <source>
        <dbReference type="ARBA" id="ARBA00023128"/>
    </source>
</evidence>
<name>A0A3P7LNP1_STRVU</name>
<dbReference type="PANTHER" id="PTHR23245">
    <property type="entry name" value="TRNA METHYLTRANSFERASE"/>
    <property type="match status" value="1"/>
</dbReference>
<comment type="catalytic activity">
    <reaction evidence="10">
        <text>guanosine(37) in tRNA + S-adenosyl-L-methionine = N(1)-methylguanosine(37) in tRNA + S-adenosyl-L-homocysteine + H(+)</text>
        <dbReference type="Rhea" id="RHEA:36899"/>
        <dbReference type="Rhea" id="RHEA-COMP:10145"/>
        <dbReference type="Rhea" id="RHEA-COMP:10147"/>
        <dbReference type="ChEBI" id="CHEBI:15378"/>
        <dbReference type="ChEBI" id="CHEBI:57856"/>
        <dbReference type="ChEBI" id="CHEBI:59789"/>
        <dbReference type="ChEBI" id="CHEBI:73542"/>
        <dbReference type="ChEBI" id="CHEBI:74269"/>
        <dbReference type="EC" id="2.1.1.228"/>
    </reaction>
</comment>
<evidence type="ECO:0000256" key="5">
    <source>
        <dbReference type="ARBA" id="ARBA00022691"/>
    </source>
</evidence>
<dbReference type="InterPro" id="IPR025792">
    <property type="entry name" value="tRNA_Gua_MeTrfase_euk"/>
</dbReference>
<dbReference type="PANTHER" id="PTHR23245:SF36">
    <property type="entry name" value="TRNA (GUANINE(37)-N1)-METHYLTRANSFERASE"/>
    <property type="match status" value="1"/>
</dbReference>
<dbReference type="GO" id="GO:0002939">
    <property type="term" value="P:tRNA N1-guanine methylation"/>
    <property type="evidence" value="ECO:0007669"/>
    <property type="project" value="TreeGrafter"/>
</dbReference>
<dbReference type="OrthoDB" id="408788at2759"/>
<dbReference type="Proteomes" id="UP000270094">
    <property type="component" value="Unassembled WGS sequence"/>
</dbReference>
<sequence length="386" mass="43972">MSSSLASEQKQNGVCQSAVIGAALEIPERVRGMTELQKDLFLTHVTLCALRVEASKISIIQRKVRLEKYLFKNLGRIKSISNAEDSKHKLLLFEPSLINDESDELKQKIEEMIREYTGDIELQWESRTFPIAFEDWDLRRILRSVLPKELDFSSYSQAGHIVHVNLRENLLPFKKVIGQILLEKVGKCRTVVNKIDGISSEYRNFELDLLAGENNYVTELIEDGVRYKLDFSKVFWNSRLSHEHERVVKMFDSRSLIYDACAGVGPFVLPAVKKGRISRVLANDLNPESVRWMKENMALNKIPCEKVGIYNMDAIDFIRGPVADDLNEKITNADPEIQPSGAYVMMNLPAYAINFLPAFRGMLAHQSCSGTSPKFPIKTFCYLFAK</sequence>
<evidence type="ECO:0000256" key="4">
    <source>
        <dbReference type="ARBA" id="ARBA00022679"/>
    </source>
</evidence>
<keyword evidence="4" id="KW-0808">Transferase</keyword>
<keyword evidence="6" id="KW-0819">tRNA processing</keyword>
<feature type="domain" description="SAM-dependent methyltransferase TRM5/TYW2-type" evidence="11">
    <location>
        <begin position="155"/>
        <end position="386"/>
    </location>
</feature>
<dbReference type="GO" id="GO:0005759">
    <property type="term" value="C:mitochondrial matrix"/>
    <property type="evidence" value="ECO:0007669"/>
    <property type="project" value="TreeGrafter"/>
</dbReference>
<keyword evidence="7" id="KW-0496">Mitochondrion</keyword>
<evidence type="ECO:0000256" key="6">
    <source>
        <dbReference type="ARBA" id="ARBA00022694"/>
    </source>
</evidence>
<dbReference type="EMBL" id="UYYB01109877">
    <property type="protein sequence ID" value="VDM80752.1"/>
    <property type="molecule type" value="Genomic_DNA"/>
</dbReference>
<gene>
    <name evidence="12" type="ORF">SVUK_LOCUS15750</name>
</gene>
<keyword evidence="8" id="KW-0539">Nucleus</keyword>
<dbReference type="Gene3D" id="3.40.50.150">
    <property type="entry name" value="Vaccinia Virus protein VP39"/>
    <property type="match status" value="1"/>
</dbReference>
<evidence type="ECO:0000256" key="8">
    <source>
        <dbReference type="ARBA" id="ARBA00023242"/>
    </source>
</evidence>
<dbReference type="GO" id="GO:0052906">
    <property type="term" value="F:tRNA (guanine(37)-N1)-methyltransferase activity"/>
    <property type="evidence" value="ECO:0007669"/>
    <property type="project" value="UniProtKB-EC"/>
</dbReference>
<keyword evidence="3" id="KW-0489">Methyltransferase</keyword>
<evidence type="ECO:0000256" key="2">
    <source>
        <dbReference type="ARBA" id="ARBA00022490"/>
    </source>
</evidence>
<dbReference type="GO" id="GO:0070901">
    <property type="term" value="P:mitochondrial tRNA methylation"/>
    <property type="evidence" value="ECO:0007669"/>
    <property type="project" value="TreeGrafter"/>
</dbReference>
<dbReference type="InterPro" id="IPR056744">
    <property type="entry name" value="TRM5/TYW2-like_N"/>
</dbReference>
<dbReference type="HAMAP" id="MF_03152">
    <property type="entry name" value="TRM5"/>
    <property type="match status" value="1"/>
</dbReference>
<reference evidence="12 13" key="1">
    <citation type="submission" date="2018-11" db="EMBL/GenBank/DDBJ databases">
        <authorList>
            <consortium name="Pathogen Informatics"/>
        </authorList>
    </citation>
    <scope>NUCLEOTIDE SEQUENCE [LARGE SCALE GENOMIC DNA]</scope>
</reference>
<dbReference type="InterPro" id="IPR056743">
    <property type="entry name" value="TRM5-TYW2-like_MTfase"/>
</dbReference>
<evidence type="ECO:0000256" key="10">
    <source>
        <dbReference type="ARBA" id="ARBA00047783"/>
    </source>
</evidence>
<dbReference type="InterPro" id="IPR029063">
    <property type="entry name" value="SAM-dependent_MTases_sf"/>
</dbReference>
<proteinExistence type="inferred from homology"/>